<dbReference type="InterPro" id="IPR053790">
    <property type="entry name" value="P5CR-like_CS"/>
</dbReference>
<feature type="binding site" evidence="11">
    <location>
        <position position="60"/>
    </location>
    <ligand>
        <name>NADPH</name>
        <dbReference type="ChEBI" id="CHEBI:57783"/>
    </ligand>
</feature>
<evidence type="ECO:0000256" key="11">
    <source>
        <dbReference type="PIRSR" id="PIRSR000193-1"/>
    </source>
</evidence>
<reference evidence="16" key="1">
    <citation type="submission" date="2015-01" db="EMBL/GenBank/DDBJ databases">
        <authorList>
            <person name="Manzoor Shahid"/>
            <person name="Zubair Saima"/>
        </authorList>
    </citation>
    <scope>NUCLEOTIDE SEQUENCE [LARGE SCALE GENOMIC DNA]</scope>
    <source>
        <strain evidence="16">Sp3</strain>
    </source>
</reference>
<feature type="domain" description="Pyrroline-5-carboxylate reductase dimerisation" evidence="14">
    <location>
        <begin position="165"/>
        <end position="269"/>
    </location>
</feature>
<keyword evidence="4 9" id="KW-0028">Amino-acid biosynthesis</keyword>
<keyword evidence="6 9" id="KW-0521">NADP</keyword>
<evidence type="ECO:0000259" key="13">
    <source>
        <dbReference type="Pfam" id="PF03807"/>
    </source>
</evidence>
<dbReference type="InterPro" id="IPR036291">
    <property type="entry name" value="NAD(P)-bd_dom_sf"/>
</dbReference>
<evidence type="ECO:0000256" key="10">
    <source>
        <dbReference type="NCBIfam" id="TIGR00112"/>
    </source>
</evidence>
<evidence type="ECO:0000256" key="7">
    <source>
        <dbReference type="ARBA" id="ARBA00023002"/>
    </source>
</evidence>
<feature type="binding site" evidence="11">
    <location>
        <begin position="11"/>
        <end position="16"/>
    </location>
    <ligand>
        <name>NADP(+)</name>
        <dbReference type="ChEBI" id="CHEBI:58349"/>
    </ligand>
</feature>
<dbReference type="Pfam" id="PF03807">
    <property type="entry name" value="F420_oxidored"/>
    <property type="match status" value="1"/>
</dbReference>
<proteinExistence type="inferred from homology"/>
<dbReference type="Pfam" id="PF14748">
    <property type="entry name" value="P5CR_dimer"/>
    <property type="match status" value="1"/>
</dbReference>
<feature type="binding site" evidence="11">
    <location>
        <begin position="73"/>
        <end position="76"/>
    </location>
    <ligand>
        <name>NADP(+)</name>
        <dbReference type="ChEBI" id="CHEBI:58349"/>
    </ligand>
</feature>
<dbReference type="EMBL" id="CDRZ01000010">
    <property type="protein sequence ID" value="CEO87483.1"/>
    <property type="molecule type" value="Genomic_DNA"/>
</dbReference>
<keyword evidence="7 9" id="KW-0560">Oxidoreductase</keyword>
<protein>
    <recommendedName>
        <fullName evidence="9 10">Pyrroline-5-carboxylate reductase</fullName>
        <shortName evidence="9">P5C reductase</shortName>
        <shortName evidence="9">P5CR</shortName>
        <ecNumber evidence="9 10">1.5.1.2</ecNumber>
    </recommendedName>
    <alternativeName>
        <fullName evidence="9">PCA reductase</fullName>
    </alternativeName>
</protein>
<evidence type="ECO:0000256" key="12">
    <source>
        <dbReference type="RuleBase" id="RU003903"/>
    </source>
</evidence>
<dbReference type="InterPro" id="IPR029036">
    <property type="entry name" value="P5CR_dimer"/>
</dbReference>
<dbReference type="UniPathway" id="UPA00098">
    <property type="reaction ID" value="UER00361"/>
</dbReference>
<dbReference type="GO" id="GO:0004735">
    <property type="term" value="F:pyrroline-5-carboxylate reductase activity"/>
    <property type="evidence" value="ECO:0007669"/>
    <property type="project" value="UniProtKB-UniRule"/>
</dbReference>
<dbReference type="OrthoDB" id="9805754at2"/>
<comment type="catalytic activity">
    <reaction evidence="9 12">
        <text>L-proline + NADP(+) = (S)-1-pyrroline-5-carboxylate + NADPH + 2 H(+)</text>
        <dbReference type="Rhea" id="RHEA:14109"/>
        <dbReference type="ChEBI" id="CHEBI:15378"/>
        <dbReference type="ChEBI" id="CHEBI:17388"/>
        <dbReference type="ChEBI" id="CHEBI:57783"/>
        <dbReference type="ChEBI" id="CHEBI:58349"/>
        <dbReference type="ChEBI" id="CHEBI:60039"/>
        <dbReference type="EC" id="1.5.1.2"/>
    </reaction>
</comment>
<keyword evidence="3 9" id="KW-0963">Cytoplasm</keyword>
<organism evidence="15 16">
    <name type="scientific">Syntrophaceticus schinkii</name>
    <dbReference type="NCBI Taxonomy" id="499207"/>
    <lineage>
        <taxon>Bacteria</taxon>
        <taxon>Bacillati</taxon>
        <taxon>Bacillota</taxon>
        <taxon>Clostridia</taxon>
        <taxon>Thermoanaerobacterales</taxon>
        <taxon>Thermoanaerobacterales Family III. Incertae Sedis</taxon>
        <taxon>Syntrophaceticus</taxon>
    </lineage>
</organism>
<dbReference type="FunFam" id="3.40.50.720:FF:000190">
    <property type="entry name" value="Pyrroline-5-carboxylate reductase"/>
    <property type="match status" value="1"/>
</dbReference>
<dbReference type="SUPFAM" id="SSF48179">
    <property type="entry name" value="6-phosphogluconate dehydrogenase C-terminal domain-like"/>
    <property type="match status" value="1"/>
</dbReference>
<keyword evidence="16" id="KW-1185">Reference proteome</keyword>
<dbReference type="InterPro" id="IPR000304">
    <property type="entry name" value="Pyrroline-COOH_reductase"/>
</dbReference>
<dbReference type="Gene3D" id="3.40.50.720">
    <property type="entry name" value="NAD(P)-binding Rossmann-like Domain"/>
    <property type="match status" value="1"/>
</dbReference>
<comment type="pathway">
    <text evidence="9 12">Amino-acid biosynthesis; L-proline biosynthesis; L-proline from L-glutamate 5-semialdehyde: step 1/1.</text>
</comment>
<dbReference type="SUPFAM" id="SSF51735">
    <property type="entry name" value="NAD(P)-binding Rossmann-fold domains"/>
    <property type="match status" value="1"/>
</dbReference>
<feature type="domain" description="Pyrroline-5-carboxylate reductase catalytic N-terminal" evidence="13">
    <location>
        <begin position="7"/>
        <end position="102"/>
    </location>
</feature>
<evidence type="ECO:0000256" key="5">
    <source>
        <dbReference type="ARBA" id="ARBA00022650"/>
    </source>
</evidence>
<evidence type="ECO:0000313" key="15">
    <source>
        <dbReference type="EMBL" id="CEO87483.1"/>
    </source>
</evidence>
<dbReference type="PANTHER" id="PTHR11645:SF0">
    <property type="entry name" value="PYRROLINE-5-CARBOXYLATE REDUCTASE 3"/>
    <property type="match status" value="1"/>
</dbReference>
<gene>
    <name evidence="9 15" type="primary">proC</name>
    <name evidence="15" type="ORF">SSCH_1070004</name>
</gene>
<dbReference type="Gene3D" id="1.10.3730.10">
    <property type="entry name" value="ProC C-terminal domain-like"/>
    <property type="match status" value="1"/>
</dbReference>
<dbReference type="InterPro" id="IPR028939">
    <property type="entry name" value="P5C_Rdtase_cat_N"/>
</dbReference>
<dbReference type="RefSeq" id="WP_044663850.1">
    <property type="nucleotide sequence ID" value="NZ_CDRZ01000010.1"/>
</dbReference>
<accession>A0A0B7MGX4</accession>
<evidence type="ECO:0000256" key="1">
    <source>
        <dbReference type="ARBA" id="ARBA00004496"/>
    </source>
</evidence>
<dbReference type="GO" id="GO:0055129">
    <property type="term" value="P:L-proline biosynthetic process"/>
    <property type="evidence" value="ECO:0007669"/>
    <property type="project" value="UniProtKB-UniRule"/>
</dbReference>
<evidence type="ECO:0000256" key="6">
    <source>
        <dbReference type="ARBA" id="ARBA00022857"/>
    </source>
</evidence>
<dbReference type="EC" id="1.5.1.2" evidence="9 10"/>
<dbReference type="Proteomes" id="UP000046155">
    <property type="component" value="Unassembled WGS sequence"/>
</dbReference>
<evidence type="ECO:0000259" key="14">
    <source>
        <dbReference type="Pfam" id="PF14748"/>
    </source>
</evidence>
<dbReference type="PANTHER" id="PTHR11645">
    <property type="entry name" value="PYRROLINE-5-CARBOXYLATE REDUCTASE"/>
    <property type="match status" value="1"/>
</dbReference>
<evidence type="ECO:0000256" key="8">
    <source>
        <dbReference type="ARBA" id="ARBA00058118"/>
    </source>
</evidence>
<sequence length="270" mass="28077">MNFNNKRVGVIGAGAMGSAMIRGFLKAGLMQPQDMIASDLRDNALQELKRSTSINITSDNSAVVQRSQVIIFAVKPDQVENTLKEVASSITVEHLVVSVAAGISISTFEKHLPSGVSVIRVMPNVPALIGEGMTALALGSKAGKDDQETAEALFSALGKVLTVQESELDAVTGISGCGPAYMVIILEALADGGVKMGLSRQVALQLAVQTMIGTARMIQATAEHPASLKDRVCSPGGSTISGVHVLENGGLRGLLISAVEASTKRSGELR</sequence>
<comment type="similarity">
    <text evidence="2 9 12">Belongs to the pyrroline-5-carboxylate reductase family.</text>
</comment>
<keyword evidence="5 9" id="KW-0641">Proline biosynthesis</keyword>
<dbReference type="GO" id="GO:0005737">
    <property type="term" value="C:cytoplasm"/>
    <property type="evidence" value="ECO:0007669"/>
    <property type="project" value="UniProtKB-SubCell"/>
</dbReference>
<evidence type="ECO:0000256" key="9">
    <source>
        <dbReference type="HAMAP-Rule" id="MF_01925"/>
    </source>
</evidence>
<evidence type="ECO:0000313" key="16">
    <source>
        <dbReference type="Proteomes" id="UP000046155"/>
    </source>
</evidence>
<comment type="function">
    <text evidence="8 9">Catalyzes the reduction of 1-pyrroline-5-carboxylate (PCA) to L-proline.</text>
</comment>
<dbReference type="HAMAP" id="MF_01925">
    <property type="entry name" value="P5C_reductase"/>
    <property type="match status" value="1"/>
</dbReference>
<comment type="subcellular location">
    <subcellularLocation>
        <location evidence="1 9">Cytoplasm</location>
    </subcellularLocation>
</comment>
<dbReference type="FunFam" id="1.10.3730.10:FF:000001">
    <property type="entry name" value="Pyrroline-5-carboxylate reductase"/>
    <property type="match status" value="1"/>
</dbReference>
<dbReference type="AlphaFoldDB" id="A0A0B7MGX4"/>
<dbReference type="PROSITE" id="PS00521">
    <property type="entry name" value="P5CR"/>
    <property type="match status" value="1"/>
</dbReference>
<evidence type="ECO:0000256" key="3">
    <source>
        <dbReference type="ARBA" id="ARBA00022490"/>
    </source>
</evidence>
<evidence type="ECO:0000256" key="2">
    <source>
        <dbReference type="ARBA" id="ARBA00005525"/>
    </source>
</evidence>
<name>A0A0B7MGX4_9FIRM</name>
<comment type="catalytic activity">
    <reaction evidence="9">
        <text>L-proline + NAD(+) = (S)-1-pyrroline-5-carboxylate + NADH + 2 H(+)</text>
        <dbReference type="Rhea" id="RHEA:14105"/>
        <dbReference type="ChEBI" id="CHEBI:15378"/>
        <dbReference type="ChEBI" id="CHEBI:17388"/>
        <dbReference type="ChEBI" id="CHEBI:57540"/>
        <dbReference type="ChEBI" id="CHEBI:57945"/>
        <dbReference type="ChEBI" id="CHEBI:60039"/>
        <dbReference type="EC" id="1.5.1.2"/>
    </reaction>
</comment>
<dbReference type="InterPro" id="IPR008927">
    <property type="entry name" value="6-PGluconate_DH-like_C_sf"/>
</dbReference>
<evidence type="ECO:0000256" key="4">
    <source>
        <dbReference type="ARBA" id="ARBA00022605"/>
    </source>
</evidence>
<dbReference type="PIRSF" id="PIRSF000193">
    <property type="entry name" value="Pyrrol-5-carb_rd"/>
    <property type="match status" value="1"/>
</dbReference>
<dbReference type="NCBIfam" id="TIGR00112">
    <property type="entry name" value="proC"/>
    <property type="match status" value="1"/>
</dbReference>